<dbReference type="PANTHER" id="PTHR11709">
    <property type="entry name" value="MULTI-COPPER OXIDASE"/>
    <property type="match status" value="1"/>
</dbReference>
<keyword evidence="2" id="KW-1185">Reference proteome</keyword>
<evidence type="ECO:0000313" key="1">
    <source>
        <dbReference type="EMBL" id="CAL5229192.1"/>
    </source>
</evidence>
<dbReference type="SUPFAM" id="SSF49503">
    <property type="entry name" value="Cupredoxins"/>
    <property type="match status" value="2"/>
</dbReference>
<sequence length="606" mass="65775">MSSALQGSYLEELPGTGKLSAGQGNLSISIVAALIKGPVNTPGANFSFYAMAYRDESDGSVNMFGPLLAMQAGHNHTVRLQNKLTAPVNDYLGATHSNAFRYPTHTNLHAHGVWMYGGVPDISQTPVSYQGYGDNIFLDVAPEARAGSSPSANTYTYAIPQMHLPGIFWYHPHLHGSTALQGQTASGPITIQSNVSYLTAGKGCAPLSALLGGVQTRILYLQTLFFEDADVESDPWAYYDHPGYDQMSDARTAPYTADVENPLCCSFARTGYPFNASQQDVVFVNGGLQPKIRMAPGVPQLWRIVNAAWKGYMDLVIINAGLKGNTRAPCTFSLVAKDGVYLMQIPRPVDDLVLAAGNRAEVLVECDGSVGSSFFFSSGYLKSFGTGYNYKKDINRVYQKVVAEIQLTSPGSPGVNQAGSSSLKDIPSQGCSPLRPSYVADLRGHTLKGNTTLAPADNNTTRKSIVMGLENGYGCTINGRNYSRPTDVPVLLPLGQLLEIHYEYQSLHPVHLHEYPQQIFSINRTLWRANALMPSYFAEGDWQDTFLLPNLQTKSNDRMLVTRVQPGPFSGYDSATKGTAVGNNGLKWVLACASHVLESHIQGHQE</sequence>
<proteinExistence type="predicted"/>
<dbReference type="InterPro" id="IPR008972">
    <property type="entry name" value="Cupredoxin"/>
</dbReference>
<name>A0ABP1GBG3_9CHLO</name>
<dbReference type="EMBL" id="CAXHTA020000020">
    <property type="protein sequence ID" value="CAL5229192.1"/>
    <property type="molecule type" value="Genomic_DNA"/>
</dbReference>
<dbReference type="Gene3D" id="2.60.40.420">
    <property type="entry name" value="Cupredoxins - blue copper proteins"/>
    <property type="match status" value="3"/>
</dbReference>
<reference evidence="1 2" key="1">
    <citation type="submission" date="2024-06" db="EMBL/GenBank/DDBJ databases">
        <authorList>
            <person name="Kraege A."/>
            <person name="Thomma B."/>
        </authorList>
    </citation>
    <scope>NUCLEOTIDE SEQUENCE [LARGE SCALE GENOMIC DNA]</scope>
</reference>
<dbReference type="InterPro" id="IPR045087">
    <property type="entry name" value="Cu-oxidase_fam"/>
</dbReference>
<organism evidence="1 2">
    <name type="scientific">Coccomyxa viridis</name>
    <dbReference type="NCBI Taxonomy" id="1274662"/>
    <lineage>
        <taxon>Eukaryota</taxon>
        <taxon>Viridiplantae</taxon>
        <taxon>Chlorophyta</taxon>
        <taxon>core chlorophytes</taxon>
        <taxon>Trebouxiophyceae</taxon>
        <taxon>Trebouxiophyceae incertae sedis</taxon>
        <taxon>Coccomyxaceae</taxon>
        <taxon>Coccomyxa</taxon>
    </lineage>
</organism>
<evidence type="ECO:0000313" key="2">
    <source>
        <dbReference type="Proteomes" id="UP001497392"/>
    </source>
</evidence>
<comment type="caution">
    <text evidence="1">The sequence shown here is derived from an EMBL/GenBank/DDBJ whole genome shotgun (WGS) entry which is preliminary data.</text>
</comment>
<gene>
    <name evidence="1" type="primary">g12472</name>
    <name evidence="1" type="ORF">VP750_LOCUS11098</name>
</gene>
<protein>
    <submittedName>
        <fullName evidence="1">G12472 protein</fullName>
    </submittedName>
</protein>
<accession>A0ABP1GBG3</accession>
<dbReference type="PANTHER" id="PTHR11709:SF2">
    <property type="entry name" value="MULTICOPPER OXIDASE LPR1"/>
    <property type="match status" value="1"/>
</dbReference>
<dbReference type="Proteomes" id="UP001497392">
    <property type="component" value="Unassembled WGS sequence"/>
</dbReference>